<dbReference type="HOGENOM" id="CLU_904422_0_0_1"/>
<reference evidence="3" key="1">
    <citation type="journal article" date="2013" name="Nature">
        <title>Pan genome of the phytoplankton Emiliania underpins its global distribution.</title>
        <authorList>
            <person name="Read B.A."/>
            <person name="Kegel J."/>
            <person name="Klute M.J."/>
            <person name="Kuo A."/>
            <person name="Lefebvre S.C."/>
            <person name="Maumus F."/>
            <person name="Mayer C."/>
            <person name="Miller J."/>
            <person name="Monier A."/>
            <person name="Salamov A."/>
            <person name="Young J."/>
            <person name="Aguilar M."/>
            <person name="Claverie J.M."/>
            <person name="Frickenhaus S."/>
            <person name="Gonzalez K."/>
            <person name="Herman E.K."/>
            <person name="Lin Y.C."/>
            <person name="Napier J."/>
            <person name="Ogata H."/>
            <person name="Sarno A.F."/>
            <person name="Shmutz J."/>
            <person name="Schroeder D."/>
            <person name="de Vargas C."/>
            <person name="Verret F."/>
            <person name="von Dassow P."/>
            <person name="Valentin K."/>
            <person name="Van de Peer Y."/>
            <person name="Wheeler G."/>
            <person name="Dacks J.B."/>
            <person name="Delwiche C.F."/>
            <person name="Dyhrman S.T."/>
            <person name="Glockner G."/>
            <person name="John U."/>
            <person name="Richards T."/>
            <person name="Worden A.Z."/>
            <person name="Zhang X."/>
            <person name="Grigoriev I.V."/>
            <person name="Allen A.E."/>
            <person name="Bidle K."/>
            <person name="Borodovsky M."/>
            <person name="Bowler C."/>
            <person name="Brownlee C."/>
            <person name="Cock J.M."/>
            <person name="Elias M."/>
            <person name="Gladyshev V.N."/>
            <person name="Groth M."/>
            <person name="Guda C."/>
            <person name="Hadaegh A."/>
            <person name="Iglesias-Rodriguez M.D."/>
            <person name="Jenkins J."/>
            <person name="Jones B.M."/>
            <person name="Lawson T."/>
            <person name="Leese F."/>
            <person name="Lindquist E."/>
            <person name="Lobanov A."/>
            <person name="Lomsadze A."/>
            <person name="Malik S.B."/>
            <person name="Marsh M.E."/>
            <person name="Mackinder L."/>
            <person name="Mock T."/>
            <person name="Mueller-Roeber B."/>
            <person name="Pagarete A."/>
            <person name="Parker M."/>
            <person name="Probert I."/>
            <person name="Quesneville H."/>
            <person name="Raines C."/>
            <person name="Rensing S.A."/>
            <person name="Riano-Pachon D.M."/>
            <person name="Richier S."/>
            <person name="Rokitta S."/>
            <person name="Shiraiwa Y."/>
            <person name="Soanes D.M."/>
            <person name="van der Giezen M."/>
            <person name="Wahlund T.M."/>
            <person name="Williams B."/>
            <person name="Wilson W."/>
            <person name="Wolfe G."/>
            <person name="Wurch L.L."/>
        </authorList>
    </citation>
    <scope>NUCLEOTIDE SEQUENCE</scope>
</reference>
<feature type="compositionally biased region" description="Low complexity" evidence="1">
    <location>
        <begin position="81"/>
        <end position="112"/>
    </location>
</feature>
<keyword evidence="3" id="KW-1185">Reference proteome</keyword>
<accession>A0A0D3IF52</accession>
<dbReference type="GeneID" id="17256040"/>
<evidence type="ECO:0008006" key="4">
    <source>
        <dbReference type="Google" id="ProtNLM"/>
    </source>
</evidence>
<dbReference type="PaxDb" id="2903-EOD09887"/>
<dbReference type="CDD" id="cd14279">
    <property type="entry name" value="CUE"/>
    <property type="match status" value="1"/>
</dbReference>
<sequence>MTGHACPWLTSLDEDVEAYVRSVAEDAESDSDLDGIVDLLAAHGIGTEGSEDIRAEACANSGRGGDVSSCSSSGGGGSGSGRSSSRSSGRSSGRSCCASGASPTGGRSLTAPLAPPTPSTAELTLLEVVPAASAALARHVLRCEGGDVQAAIEVLLGGSLETLEEEMRAEQLRAAQLEVAAAAQQQRQRKVDRRRVLGRYDAQRDFDAEGGAPPPLEPPRLPYAQSRKEAVGGNRTMYRDGEAVYVKGNPKQESKWEKKEEWDGGSTGRVKTKGKRGPGWR</sequence>
<dbReference type="KEGG" id="ehx:EMIHUDRAFT_120687"/>
<evidence type="ECO:0000313" key="3">
    <source>
        <dbReference type="Proteomes" id="UP000013827"/>
    </source>
</evidence>
<dbReference type="RefSeq" id="XP_005762316.1">
    <property type="nucleotide sequence ID" value="XM_005762259.1"/>
</dbReference>
<name>A0A0D3IF52_EMIH1</name>
<feature type="region of interest" description="Disordered" evidence="1">
    <location>
        <begin position="56"/>
        <end position="116"/>
    </location>
</feature>
<feature type="compositionally biased region" description="Basic residues" evidence="1">
    <location>
        <begin position="270"/>
        <end position="281"/>
    </location>
</feature>
<dbReference type="AlphaFoldDB" id="A0A0D3IF52"/>
<proteinExistence type="predicted"/>
<feature type="compositionally biased region" description="Basic and acidic residues" evidence="1">
    <location>
        <begin position="250"/>
        <end position="262"/>
    </location>
</feature>
<protein>
    <recommendedName>
        <fullName evidence="4">CUE domain-containing protein</fullName>
    </recommendedName>
</protein>
<dbReference type="EnsemblProtists" id="EOD09887">
    <property type="protein sequence ID" value="EOD09887"/>
    <property type="gene ID" value="EMIHUDRAFT_120687"/>
</dbReference>
<dbReference type="Proteomes" id="UP000013827">
    <property type="component" value="Unassembled WGS sequence"/>
</dbReference>
<organism evidence="2 3">
    <name type="scientific">Emiliania huxleyi (strain CCMP1516)</name>
    <dbReference type="NCBI Taxonomy" id="280463"/>
    <lineage>
        <taxon>Eukaryota</taxon>
        <taxon>Haptista</taxon>
        <taxon>Haptophyta</taxon>
        <taxon>Prymnesiophyceae</taxon>
        <taxon>Isochrysidales</taxon>
        <taxon>Noelaerhabdaceae</taxon>
        <taxon>Emiliania</taxon>
    </lineage>
</organism>
<reference evidence="2" key="2">
    <citation type="submission" date="2024-10" db="UniProtKB">
        <authorList>
            <consortium name="EnsemblProtists"/>
        </authorList>
    </citation>
    <scope>IDENTIFICATION</scope>
</reference>
<feature type="region of interest" description="Disordered" evidence="1">
    <location>
        <begin position="201"/>
        <end position="281"/>
    </location>
</feature>
<evidence type="ECO:0000313" key="2">
    <source>
        <dbReference type="EnsemblProtists" id="EOD09887"/>
    </source>
</evidence>
<evidence type="ECO:0000256" key="1">
    <source>
        <dbReference type="SAM" id="MobiDB-lite"/>
    </source>
</evidence>
<feature type="compositionally biased region" description="Pro residues" evidence="1">
    <location>
        <begin position="212"/>
        <end position="221"/>
    </location>
</feature>